<keyword evidence="4" id="KW-0812">Transmembrane</keyword>
<keyword evidence="4" id="KW-1133">Transmembrane helix</keyword>
<keyword evidence="2" id="KW-0328">Glycosyltransferase</keyword>
<dbReference type="PANTHER" id="PTHR43630:SF1">
    <property type="entry name" value="POLY-BETA-1,6-N-ACETYL-D-GLUCOSAMINE SYNTHASE"/>
    <property type="match status" value="1"/>
</dbReference>
<evidence type="ECO:0000256" key="4">
    <source>
        <dbReference type="SAM" id="Phobius"/>
    </source>
</evidence>
<dbReference type="Pfam" id="PF00535">
    <property type="entry name" value="Glycos_transf_2"/>
    <property type="match status" value="1"/>
</dbReference>
<comment type="similarity">
    <text evidence="1">Belongs to the glycosyltransferase 2 family.</text>
</comment>
<protein>
    <submittedName>
        <fullName evidence="6">N-glycosyltransferase</fullName>
    </submittedName>
</protein>
<reference evidence="6 7" key="1">
    <citation type="submission" date="2019-01" db="EMBL/GenBank/DDBJ databases">
        <authorList>
            <consortium name="Pathogen Informatics"/>
        </authorList>
    </citation>
    <scope>NUCLEOTIDE SEQUENCE [LARGE SCALE GENOMIC DNA]</scope>
    <source>
        <strain evidence="6 7">NCTC10122</strain>
    </source>
</reference>
<evidence type="ECO:0000256" key="3">
    <source>
        <dbReference type="ARBA" id="ARBA00022679"/>
    </source>
</evidence>
<evidence type="ECO:0000256" key="1">
    <source>
        <dbReference type="ARBA" id="ARBA00006739"/>
    </source>
</evidence>
<organism evidence="6 7">
    <name type="scientific">Mycoplasmopsis bovigenitalium</name>
    <dbReference type="NCBI Taxonomy" id="2112"/>
    <lineage>
        <taxon>Bacteria</taxon>
        <taxon>Bacillati</taxon>
        <taxon>Mycoplasmatota</taxon>
        <taxon>Mycoplasmoidales</taxon>
        <taxon>Metamycoplasmataceae</taxon>
        <taxon>Mycoplasmopsis</taxon>
    </lineage>
</organism>
<accession>A0A449A9E9</accession>
<dbReference type="Proteomes" id="UP000290942">
    <property type="component" value="Chromosome"/>
</dbReference>
<gene>
    <name evidence="6" type="ORF">NCTC10122_00447</name>
</gene>
<feature type="transmembrane region" description="Helical" evidence="4">
    <location>
        <begin position="6"/>
        <end position="33"/>
    </location>
</feature>
<dbReference type="AlphaFoldDB" id="A0A449A9E9"/>
<proteinExistence type="inferred from homology"/>
<dbReference type="InterPro" id="IPR029044">
    <property type="entry name" value="Nucleotide-diphossugar_trans"/>
</dbReference>
<feature type="domain" description="Glycosyltransferase 2-like" evidence="5">
    <location>
        <begin position="52"/>
        <end position="126"/>
    </location>
</feature>
<dbReference type="PANTHER" id="PTHR43630">
    <property type="entry name" value="POLY-BETA-1,6-N-ACETYL-D-GLUCOSAMINE SYNTHASE"/>
    <property type="match status" value="1"/>
</dbReference>
<keyword evidence="3 6" id="KW-0808">Transferase</keyword>
<dbReference type="Gene3D" id="3.90.550.10">
    <property type="entry name" value="Spore Coat Polysaccharide Biosynthesis Protein SpsA, Chain A"/>
    <property type="match status" value="1"/>
</dbReference>
<dbReference type="SUPFAM" id="SSF53448">
    <property type="entry name" value="Nucleotide-diphospho-sugar transferases"/>
    <property type="match status" value="1"/>
</dbReference>
<name>A0A449A9E9_9BACT</name>
<sequence>MQIFLMWFNISMLIFSLLFLCLNILYFVVGFILRIFKNKKNSLMCAMHKFAILIPARNESSVIANLIKSLKCQNYPSDLFDIYVIADNCTDNTKEIADQEGAIVIERNDTQNIGKGYTLDYAIKHINQLRRGGGSYLIH</sequence>
<dbReference type="EMBL" id="LR214970">
    <property type="protein sequence ID" value="VEU60844.1"/>
    <property type="molecule type" value="Genomic_DNA"/>
</dbReference>
<evidence type="ECO:0000313" key="7">
    <source>
        <dbReference type="Proteomes" id="UP000290942"/>
    </source>
</evidence>
<dbReference type="CDD" id="cd06438">
    <property type="entry name" value="EpsO_like"/>
    <property type="match status" value="1"/>
</dbReference>
<dbReference type="GO" id="GO:0016757">
    <property type="term" value="F:glycosyltransferase activity"/>
    <property type="evidence" value="ECO:0007669"/>
    <property type="project" value="UniProtKB-KW"/>
</dbReference>
<dbReference type="InterPro" id="IPR001173">
    <property type="entry name" value="Glyco_trans_2-like"/>
</dbReference>
<evidence type="ECO:0000313" key="6">
    <source>
        <dbReference type="EMBL" id="VEU60844.1"/>
    </source>
</evidence>
<evidence type="ECO:0000256" key="2">
    <source>
        <dbReference type="ARBA" id="ARBA00022676"/>
    </source>
</evidence>
<keyword evidence="4" id="KW-0472">Membrane</keyword>
<evidence type="ECO:0000259" key="5">
    <source>
        <dbReference type="Pfam" id="PF00535"/>
    </source>
</evidence>